<evidence type="ECO:0000256" key="2">
    <source>
        <dbReference type="ARBA" id="ARBA00009865"/>
    </source>
</evidence>
<dbReference type="Proteomes" id="UP000198546">
    <property type="component" value="Chromosome i"/>
</dbReference>
<keyword evidence="3 9" id="KW-0378">Hydrolase</keyword>
<organism evidence="9 10">
    <name type="scientific">Auraticoccus monumenti</name>
    <dbReference type="NCBI Taxonomy" id="675864"/>
    <lineage>
        <taxon>Bacteria</taxon>
        <taxon>Bacillati</taxon>
        <taxon>Actinomycetota</taxon>
        <taxon>Actinomycetes</taxon>
        <taxon>Propionibacteriales</taxon>
        <taxon>Propionibacteriaceae</taxon>
        <taxon>Auraticoccus</taxon>
    </lineage>
</organism>
<feature type="site" description="Important for catalytic activity, responsible for pKa modulation of the active site Glu and correct orientation of both the proton donor and substrate" evidence="6">
    <location>
        <position position="178"/>
    </location>
</feature>
<proteinExistence type="inferred from homology"/>
<name>A0A1G6VE33_9ACTN</name>
<dbReference type="GO" id="GO:0005975">
    <property type="term" value="P:carbohydrate metabolic process"/>
    <property type="evidence" value="ECO:0007669"/>
    <property type="project" value="InterPro"/>
</dbReference>
<comment type="similarity">
    <text evidence="2">Belongs to the glycosyl hydrolase 43 family.</text>
</comment>
<dbReference type="CDD" id="cd18616">
    <property type="entry name" value="GH43_ABN-like"/>
    <property type="match status" value="1"/>
</dbReference>
<evidence type="ECO:0000256" key="1">
    <source>
        <dbReference type="ARBA" id="ARBA00004834"/>
    </source>
</evidence>
<keyword evidence="10" id="KW-1185">Reference proteome</keyword>
<dbReference type="PANTHER" id="PTHR43301:SF3">
    <property type="entry name" value="ARABINAN ENDO-1,5-ALPHA-L-ARABINOSIDASE A-RELATED"/>
    <property type="match status" value="1"/>
</dbReference>
<dbReference type="AlphaFoldDB" id="A0A1G6VE33"/>
<dbReference type="STRING" id="675864.SAMN04489747_1111"/>
<evidence type="ECO:0000256" key="5">
    <source>
        <dbReference type="PIRSR" id="PIRSR606710-1"/>
    </source>
</evidence>
<evidence type="ECO:0000256" key="8">
    <source>
        <dbReference type="SAM" id="SignalP"/>
    </source>
</evidence>
<dbReference type="OrthoDB" id="9801455at2"/>
<feature type="active site" description="Proton acceptor" evidence="5">
    <location>
        <position position="52"/>
    </location>
</feature>
<evidence type="ECO:0000256" key="7">
    <source>
        <dbReference type="SAM" id="MobiDB-lite"/>
    </source>
</evidence>
<dbReference type="SUPFAM" id="SSF75005">
    <property type="entry name" value="Arabinanase/levansucrase/invertase"/>
    <property type="match status" value="1"/>
</dbReference>
<keyword evidence="4" id="KW-0326">Glycosidase</keyword>
<dbReference type="PANTHER" id="PTHR43301">
    <property type="entry name" value="ARABINAN ENDO-1,5-ALPHA-L-ARABINOSIDASE"/>
    <property type="match status" value="1"/>
</dbReference>
<protein>
    <submittedName>
        <fullName evidence="9">Glycosyl hydrolases family 43</fullName>
    </submittedName>
</protein>
<dbReference type="Pfam" id="PF04616">
    <property type="entry name" value="Glyco_hydro_43"/>
    <property type="match status" value="1"/>
</dbReference>
<dbReference type="GO" id="GO:0004553">
    <property type="term" value="F:hydrolase activity, hydrolyzing O-glycosyl compounds"/>
    <property type="evidence" value="ECO:0007669"/>
    <property type="project" value="InterPro"/>
</dbReference>
<dbReference type="InterPro" id="IPR006710">
    <property type="entry name" value="Glyco_hydro_43"/>
</dbReference>
<evidence type="ECO:0000256" key="4">
    <source>
        <dbReference type="ARBA" id="ARBA00023295"/>
    </source>
</evidence>
<evidence type="ECO:0000313" key="10">
    <source>
        <dbReference type="Proteomes" id="UP000198546"/>
    </source>
</evidence>
<feature type="region of interest" description="Disordered" evidence="7">
    <location>
        <begin position="350"/>
        <end position="410"/>
    </location>
</feature>
<feature type="active site" description="Proton donor" evidence="5">
    <location>
        <position position="226"/>
    </location>
</feature>
<dbReference type="EMBL" id="LT629688">
    <property type="protein sequence ID" value="SDD51115.1"/>
    <property type="molecule type" value="Genomic_DNA"/>
</dbReference>
<reference evidence="9 10" key="1">
    <citation type="submission" date="2016-10" db="EMBL/GenBank/DDBJ databases">
        <authorList>
            <person name="de Groot N.N."/>
        </authorList>
    </citation>
    <scope>NUCLEOTIDE SEQUENCE [LARGE SCALE GENOMIC DNA]</scope>
    <source>
        <strain evidence="9 10">MON 2.2</strain>
    </source>
</reference>
<accession>A0A1G6VE33</accession>
<keyword evidence="8" id="KW-0732">Signal</keyword>
<dbReference type="InterPro" id="IPR050727">
    <property type="entry name" value="GH43_arabinanases"/>
</dbReference>
<dbReference type="SUPFAM" id="SSF49899">
    <property type="entry name" value="Concanavalin A-like lectins/glucanases"/>
    <property type="match status" value="1"/>
</dbReference>
<evidence type="ECO:0000256" key="3">
    <source>
        <dbReference type="ARBA" id="ARBA00022801"/>
    </source>
</evidence>
<feature type="chain" id="PRO_5009240396" evidence="8">
    <location>
        <begin position="32"/>
        <end position="747"/>
    </location>
</feature>
<evidence type="ECO:0000256" key="6">
    <source>
        <dbReference type="PIRSR" id="PIRSR606710-2"/>
    </source>
</evidence>
<dbReference type="RefSeq" id="WP_090591388.1">
    <property type="nucleotide sequence ID" value="NZ_LT629688.1"/>
</dbReference>
<dbReference type="Gene3D" id="2.115.10.20">
    <property type="entry name" value="Glycosyl hydrolase domain, family 43"/>
    <property type="match status" value="1"/>
</dbReference>
<evidence type="ECO:0000313" key="9">
    <source>
        <dbReference type="EMBL" id="SDD51115.1"/>
    </source>
</evidence>
<comment type="pathway">
    <text evidence="1">Glycan metabolism; L-arabinan degradation.</text>
</comment>
<feature type="signal peptide" evidence="8">
    <location>
        <begin position="1"/>
        <end position="31"/>
    </location>
</feature>
<sequence length="747" mass="79804">MNPYPLRRLLAGLTAGGLAAAGLVAVGSADAAPRTEEIRNPISASFADTFADPAVIQGKDGFWYAYSTADPLREGDEPGVMHVARTRDWVDWEYQGTVFDEDNRPSYASPTAGLWAPDIRYVDGRYVLYYTVTDTTAPGDDSAIGAATAPSPTGPWTPTGAPVVAPRPQGDGFLWTYDPSQLTDVDGRRYLYYGSYYGGLHVTELSADGMTAVGEPTQVAIDNRYEGSYVIRHDGWYYLMASAANCCAGPTTGYSVFAGRSRSPLGPFVDADGISLLDSRVGGTVVLTQNGNRWIGAGHHAVATDASGRDHIVYHALDRQDPWLTEPFGINERPMLLDRLDWVDGWPRTRAGLGPSDEPQPAPVTGSGLGITPEDPAAAGFRGLRPGPVDPQAGRTALVQGPASTRQDAPARTLRLRMDVRGDEPLTVDLGRARMGVSVTWADGALTVTTTRGRDVRTTSTDAPARDGWQTLTVEVDRSDVVASLSESDLNDPSAEVGHSHRGLVLPGAPVALSSTGALVDNVTVRPLAEEDARLAPEPRTGRLIGGEEFDGPGTSLDWVREDPDATVSGGALRWPLQAADLTGGSNDAGVLLADAPAGDYIAETKVTLDLGTDEVRNYQQAGLVAYAGDDDFARLSTVAIWNTRQTEFGRELVATEDGRTSFGGALVGTPAPTVWLRLAHSTNEAGEHLYRAGTSRDGRSWTWGAVWTFEAGTEPRIGLVAHGGDTPAATAVFDHLRFYERRDRNR</sequence>
<dbReference type="InterPro" id="IPR013320">
    <property type="entry name" value="ConA-like_dom_sf"/>
</dbReference>
<dbReference type="Gene3D" id="2.60.120.200">
    <property type="match status" value="1"/>
</dbReference>
<gene>
    <name evidence="9" type="ORF">SAMN04489747_1111</name>
</gene>
<dbReference type="InterPro" id="IPR023296">
    <property type="entry name" value="Glyco_hydro_beta-prop_sf"/>
</dbReference>